<dbReference type="InterPro" id="IPR038299">
    <property type="entry name" value="DAO_C_sf"/>
</dbReference>
<dbReference type="InterPro" id="IPR000447">
    <property type="entry name" value="G3P_DH_FAD-dep"/>
</dbReference>
<reference evidence="11 12" key="1">
    <citation type="submission" date="2020-07" db="EMBL/GenBank/DDBJ databases">
        <authorList>
            <person name="Feng X."/>
        </authorList>
    </citation>
    <scope>NUCLEOTIDE SEQUENCE [LARGE SCALE GENOMIC DNA]</scope>
    <source>
        <strain evidence="11 12">JCM14086</strain>
    </source>
</reference>
<dbReference type="PANTHER" id="PTHR11985:SF35">
    <property type="entry name" value="ANAEROBIC GLYCEROL-3-PHOSPHATE DEHYDROGENASE SUBUNIT A"/>
    <property type="match status" value="1"/>
</dbReference>
<dbReference type="PROSITE" id="PS00978">
    <property type="entry name" value="FAD_G3PDH_2"/>
    <property type="match status" value="1"/>
</dbReference>
<dbReference type="PANTHER" id="PTHR11985">
    <property type="entry name" value="GLYCEROL-3-PHOSPHATE DEHYDROGENASE"/>
    <property type="match status" value="1"/>
</dbReference>
<protein>
    <recommendedName>
        <fullName evidence="4">glycerol-3-phosphate dehydrogenase</fullName>
        <ecNumber evidence="4">1.1.5.3</ecNumber>
    </recommendedName>
</protein>
<dbReference type="InterPro" id="IPR006076">
    <property type="entry name" value="FAD-dep_OxRdtase"/>
</dbReference>
<dbReference type="FunFam" id="1.10.8.870:FF:000003">
    <property type="entry name" value="Glycerol-3-phosphate dehydrogenase"/>
    <property type="match status" value="1"/>
</dbReference>
<keyword evidence="7" id="KW-0274">FAD</keyword>
<dbReference type="Gene3D" id="3.50.50.60">
    <property type="entry name" value="FAD/NAD(P)-binding domain"/>
    <property type="match status" value="1"/>
</dbReference>
<dbReference type="Gene3D" id="1.10.8.870">
    <property type="entry name" value="Alpha-glycerophosphate oxidase, cap domain"/>
    <property type="match status" value="1"/>
</dbReference>
<dbReference type="SUPFAM" id="SSF51905">
    <property type="entry name" value="FAD/NAD(P)-binding domain"/>
    <property type="match status" value="1"/>
</dbReference>
<name>A0A7X1AVV4_9BACT</name>
<keyword evidence="8" id="KW-0560">Oxidoreductase</keyword>
<feature type="domain" description="FAD dependent oxidoreductase" evidence="10">
    <location>
        <begin position="18"/>
        <end position="373"/>
    </location>
</feature>
<keyword evidence="6" id="KW-0285">Flavoprotein</keyword>
<comment type="caution">
    <text evidence="11">The sequence shown here is derived from an EMBL/GenBank/DDBJ whole genome shotgun (WGS) entry which is preliminary data.</text>
</comment>
<dbReference type="Proteomes" id="UP000525652">
    <property type="component" value="Unassembled WGS sequence"/>
</dbReference>
<dbReference type="AlphaFoldDB" id="A0A7X1AVV4"/>
<evidence type="ECO:0000256" key="9">
    <source>
        <dbReference type="ARBA" id="ARBA00049055"/>
    </source>
</evidence>
<comment type="subcellular location">
    <subcellularLocation>
        <location evidence="2">Cytoplasm</location>
    </subcellularLocation>
</comment>
<dbReference type="GO" id="GO:0046168">
    <property type="term" value="P:glycerol-3-phosphate catabolic process"/>
    <property type="evidence" value="ECO:0007669"/>
    <property type="project" value="TreeGrafter"/>
</dbReference>
<evidence type="ECO:0000313" key="12">
    <source>
        <dbReference type="Proteomes" id="UP000525652"/>
    </source>
</evidence>
<keyword evidence="12" id="KW-1185">Reference proteome</keyword>
<gene>
    <name evidence="11" type="ORF">H5P30_04090</name>
</gene>
<evidence type="ECO:0000256" key="3">
    <source>
        <dbReference type="ARBA" id="ARBA00007330"/>
    </source>
</evidence>
<proteinExistence type="inferred from homology"/>
<dbReference type="InterPro" id="IPR036188">
    <property type="entry name" value="FAD/NAD-bd_sf"/>
</dbReference>
<evidence type="ECO:0000256" key="5">
    <source>
        <dbReference type="ARBA" id="ARBA00022490"/>
    </source>
</evidence>
<dbReference type="GO" id="GO:0004368">
    <property type="term" value="F:glycerol-3-phosphate dehydrogenase (quinone) activity"/>
    <property type="evidence" value="ECO:0007669"/>
    <property type="project" value="UniProtKB-EC"/>
</dbReference>
<comment type="similarity">
    <text evidence="3">Belongs to the FAD-dependent glycerol-3-phosphate dehydrogenase family.</text>
</comment>
<organism evidence="11 12">
    <name type="scientific">Puniceicoccus vermicola</name>
    <dbReference type="NCBI Taxonomy" id="388746"/>
    <lineage>
        <taxon>Bacteria</taxon>
        <taxon>Pseudomonadati</taxon>
        <taxon>Verrucomicrobiota</taxon>
        <taxon>Opitutia</taxon>
        <taxon>Puniceicoccales</taxon>
        <taxon>Puniceicoccaceae</taxon>
        <taxon>Puniceicoccus</taxon>
    </lineage>
</organism>
<dbReference type="Gene3D" id="3.30.9.10">
    <property type="entry name" value="D-Amino Acid Oxidase, subunit A, domain 2"/>
    <property type="match status" value="1"/>
</dbReference>
<dbReference type="GO" id="GO:0006071">
    <property type="term" value="P:glycerol metabolic process"/>
    <property type="evidence" value="ECO:0007669"/>
    <property type="project" value="UniProtKB-KW"/>
</dbReference>
<dbReference type="EC" id="1.1.5.3" evidence="4"/>
<keyword evidence="5" id="KW-0963">Cytoplasm</keyword>
<evidence type="ECO:0000313" key="11">
    <source>
        <dbReference type="EMBL" id="MBC2600955.1"/>
    </source>
</evidence>
<evidence type="ECO:0000256" key="4">
    <source>
        <dbReference type="ARBA" id="ARBA00013029"/>
    </source>
</evidence>
<comment type="cofactor">
    <cofactor evidence="1">
        <name>FAD</name>
        <dbReference type="ChEBI" id="CHEBI:57692"/>
    </cofactor>
</comment>
<dbReference type="GO" id="GO:0005737">
    <property type="term" value="C:cytoplasm"/>
    <property type="evidence" value="ECO:0007669"/>
    <property type="project" value="UniProtKB-SubCell"/>
</dbReference>
<comment type="catalytic activity">
    <reaction evidence="9">
        <text>a quinone + sn-glycerol 3-phosphate = dihydroxyacetone phosphate + a quinol</text>
        <dbReference type="Rhea" id="RHEA:18977"/>
        <dbReference type="ChEBI" id="CHEBI:24646"/>
        <dbReference type="ChEBI" id="CHEBI:57597"/>
        <dbReference type="ChEBI" id="CHEBI:57642"/>
        <dbReference type="ChEBI" id="CHEBI:132124"/>
        <dbReference type="EC" id="1.1.5.3"/>
    </reaction>
</comment>
<evidence type="ECO:0000256" key="6">
    <source>
        <dbReference type="ARBA" id="ARBA00022630"/>
    </source>
</evidence>
<evidence type="ECO:0000256" key="1">
    <source>
        <dbReference type="ARBA" id="ARBA00001974"/>
    </source>
</evidence>
<evidence type="ECO:0000256" key="8">
    <source>
        <dbReference type="ARBA" id="ARBA00023002"/>
    </source>
</evidence>
<evidence type="ECO:0000256" key="2">
    <source>
        <dbReference type="ARBA" id="ARBA00004496"/>
    </source>
</evidence>
<dbReference type="PRINTS" id="PR01001">
    <property type="entry name" value="FADG3PDH"/>
</dbReference>
<dbReference type="Pfam" id="PF01266">
    <property type="entry name" value="DAO"/>
    <property type="match status" value="1"/>
</dbReference>
<evidence type="ECO:0000259" key="10">
    <source>
        <dbReference type="Pfam" id="PF01266"/>
    </source>
</evidence>
<evidence type="ECO:0000256" key="7">
    <source>
        <dbReference type="ARBA" id="ARBA00022827"/>
    </source>
</evidence>
<sequence>MNRDKAVEKIADSSEKWDFIIIGGGATGLGAAVDAASRGFRPLLLEQHDFTKGTSSRSTKLVHGGVRYLKQGNISLVLEALKERGLLCANAPHLAHDLAFVIPIYNWIDTPFYGVGLKVYDRMAGKLGLGHSKILSVEETLKRVPTVETDGLINGVVYHDAQFDDSRLGINLAETAVEQGATVANYMKVIGLLKKDDVVCGVRVRDEETGNEYEVEGGAVINATGVFVDNVLKMDNPEAKPIVAPSQGIHMVLPKSFLPGDTAVMVPKTKDGRVLFAVPWHDSVVVGTTDTSVKEISLEPRPLKEEIEFVFTHAQHYLRKDPEPSDVLSFFAGLRPLIKAGDDSNTAALSRDHSILISQTGLITIAGGKWTTYRKMAQDVIDQAETVASFDTKPCNTHHLQIHGWTQQKPKKFEHLSFYGSDASSIEELVAQDSSLGDPLHADLPYIKAEVIWATRHEMARSVEDVLARRTRSILLGAKASMEAAPEVARLMAGELGRDESWQKDQVSAYHDQAKGYLMPEGMSL</sequence>
<accession>A0A7X1AVV4</accession>
<dbReference type="EMBL" id="JACHVA010000040">
    <property type="protein sequence ID" value="MBC2600955.1"/>
    <property type="molecule type" value="Genomic_DNA"/>
</dbReference>
<dbReference type="RefSeq" id="WP_185691689.1">
    <property type="nucleotide sequence ID" value="NZ_JACHVA010000040.1"/>
</dbReference>